<proteinExistence type="predicted"/>
<reference evidence="1" key="1">
    <citation type="journal article" date="2019" name="Sci. Rep.">
        <title>Draft genome of Tanacetum cinerariifolium, the natural source of mosquito coil.</title>
        <authorList>
            <person name="Yamashiro T."/>
            <person name="Shiraishi A."/>
            <person name="Satake H."/>
            <person name="Nakayama K."/>
        </authorList>
    </citation>
    <scope>NUCLEOTIDE SEQUENCE</scope>
</reference>
<protein>
    <submittedName>
        <fullName evidence="1">Uncharacterized mitochondrial protein AtMg00810-like</fullName>
    </submittedName>
</protein>
<comment type="caution">
    <text evidence="1">The sequence shown here is derived from an EMBL/GenBank/DDBJ whole genome shotgun (WGS) entry which is preliminary data.</text>
</comment>
<evidence type="ECO:0000313" key="1">
    <source>
        <dbReference type="EMBL" id="GFA81730.1"/>
    </source>
</evidence>
<dbReference type="PANTHER" id="PTHR11439:SF509">
    <property type="entry name" value="RNA-DIRECTED DNA POLYMERASE"/>
    <property type="match status" value="1"/>
</dbReference>
<dbReference type="CDD" id="cd09272">
    <property type="entry name" value="RNase_HI_RT_Ty1"/>
    <property type="match status" value="1"/>
</dbReference>
<accession>A0A699KAH9</accession>
<dbReference type="EMBL" id="BKCJ010493633">
    <property type="protein sequence ID" value="GFA81730.1"/>
    <property type="molecule type" value="Genomic_DNA"/>
</dbReference>
<feature type="non-terminal residue" evidence="1">
    <location>
        <position position="1"/>
    </location>
</feature>
<feature type="non-terminal residue" evidence="1">
    <location>
        <position position="363"/>
    </location>
</feature>
<dbReference type="AlphaFoldDB" id="A0A699KAH9"/>
<dbReference type="PANTHER" id="PTHR11439">
    <property type="entry name" value="GAG-POL-RELATED RETROTRANSPOSON"/>
    <property type="match status" value="1"/>
</dbReference>
<name>A0A699KAH9_TANCI</name>
<organism evidence="1">
    <name type="scientific">Tanacetum cinerariifolium</name>
    <name type="common">Dalmatian daisy</name>
    <name type="synonym">Chrysanthemum cinerariifolium</name>
    <dbReference type="NCBI Taxonomy" id="118510"/>
    <lineage>
        <taxon>Eukaryota</taxon>
        <taxon>Viridiplantae</taxon>
        <taxon>Streptophyta</taxon>
        <taxon>Embryophyta</taxon>
        <taxon>Tracheophyta</taxon>
        <taxon>Spermatophyta</taxon>
        <taxon>Magnoliopsida</taxon>
        <taxon>eudicotyledons</taxon>
        <taxon>Gunneridae</taxon>
        <taxon>Pentapetalae</taxon>
        <taxon>asterids</taxon>
        <taxon>campanulids</taxon>
        <taxon>Asterales</taxon>
        <taxon>Asteraceae</taxon>
        <taxon>Asteroideae</taxon>
        <taxon>Anthemideae</taxon>
        <taxon>Anthemidinae</taxon>
        <taxon>Tanacetum</taxon>
    </lineage>
</organism>
<gene>
    <name evidence="1" type="ORF">Tci_653702</name>
</gene>
<sequence>DWDLLFQLLFNELLTPPSSVDTQAPEVIALIADVIPPVQAESISLPSSTTVDQDATLPNIEVAHMGDDPLFGVPILEATFAQSSSMTFPHSIVQPDHQIPQHNSKWMNDHPQQNIIEPKTYKEALTQSCWIEAMQEELNEFKRLEVWELVPRPDKVTVITLKLETIRIFLAYAAHKNMVVYQMDAKTAFLNGLQISQSPRGIFINQSKYALESLKKYGFEFCDPVDTPMVEKSKLYEDKEGKAVDPSHYRGMIGTLLYLTASRPDLQFAICMYARYQARPTKKHDSSVALTAFADADHAGCQDIHRSTSGSLQFLGDRLISWSSKRQKSAAISSTEAEYIALLGCCAQILWMRSQLTDYGPGF</sequence>